<evidence type="ECO:0000259" key="2">
    <source>
        <dbReference type="PROSITE" id="PS50802"/>
    </source>
</evidence>
<accession>A0A0C2X6F7</accession>
<dbReference type="GO" id="GO:0004843">
    <property type="term" value="F:cysteine-type deubiquitinase activity"/>
    <property type="evidence" value="ECO:0007669"/>
    <property type="project" value="TreeGrafter"/>
</dbReference>
<evidence type="ECO:0000313" key="4">
    <source>
        <dbReference type="Proteomes" id="UP000054549"/>
    </source>
</evidence>
<dbReference type="Proteomes" id="UP000054549">
    <property type="component" value="Unassembled WGS sequence"/>
</dbReference>
<dbReference type="InParanoid" id="A0A0C2X6F7"/>
<organism evidence="3 4">
    <name type="scientific">Amanita muscaria (strain Koide BX008)</name>
    <dbReference type="NCBI Taxonomy" id="946122"/>
    <lineage>
        <taxon>Eukaryota</taxon>
        <taxon>Fungi</taxon>
        <taxon>Dikarya</taxon>
        <taxon>Basidiomycota</taxon>
        <taxon>Agaricomycotina</taxon>
        <taxon>Agaricomycetes</taxon>
        <taxon>Agaricomycetidae</taxon>
        <taxon>Agaricales</taxon>
        <taxon>Pluteineae</taxon>
        <taxon>Amanitaceae</taxon>
        <taxon>Amanita</taxon>
    </lineage>
</organism>
<dbReference type="InterPro" id="IPR038765">
    <property type="entry name" value="Papain-like_cys_pep_sf"/>
</dbReference>
<dbReference type="SUPFAM" id="SSF54001">
    <property type="entry name" value="Cysteine proteinases"/>
    <property type="match status" value="1"/>
</dbReference>
<keyword evidence="4" id="KW-1185">Reference proteome</keyword>
<evidence type="ECO:0000313" key="3">
    <source>
        <dbReference type="EMBL" id="KIL64323.1"/>
    </source>
</evidence>
<proteinExistence type="predicted"/>
<gene>
    <name evidence="3" type="ORF">M378DRAFT_186756</name>
</gene>
<feature type="compositionally biased region" description="Basic and acidic residues" evidence="1">
    <location>
        <begin position="458"/>
        <end position="468"/>
    </location>
</feature>
<dbReference type="AlphaFoldDB" id="A0A0C2X6F7"/>
<name>A0A0C2X6F7_AMAMK</name>
<feature type="compositionally biased region" description="Basic residues" evidence="1">
    <location>
        <begin position="1"/>
        <end position="24"/>
    </location>
</feature>
<dbReference type="GO" id="GO:0016579">
    <property type="term" value="P:protein deubiquitination"/>
    <property type="evidence" value="ECO:0007669"/>
    <property type="project" value="TreeGrafter"/>
</dbReference>
<feature type="region of interest" description="Disordered" evidence="1">
    <location>
        <begin position="224"/>
        <end position="480"/>
    </location>
</feature>
<dbReference type="Gene3D" id="3.90.70.80">
    <property type="match status" value="1"/>
</dbReference>
<dbReference type="CDD" id="cd22756">
    <property type="entry name" value="OTU_OTUD3-like"/>
    <property type="match status" value="1"/>
</dbReference>
<dbReference type="PANTHER" id="PTHR12419">
    <property type="entry name" value="OTU DOMAIN CONTAINING PROTEIN"/>
    <property type="match status" value="1"/>
</dbReference>
<feature type="compositionally biased region" description="Acidic residues" evidence="1">
    <location>
        <begin position="397"/>
        <end position="406"/>
    </location>
</feature>
<dbReference type="PROSITE" id="PS50802">
    <property type="entry name" value="OTU"/>
    <property type="match status" value="1"/>
</dbReference>
<reference evidence="3 4" key="1">
    <citation type="submission" date="2014-04" db="EMBL/GenBank/DDBJ databases">
        <title>Evolutionary Origins and Diversification of the Mycorrhizal Mutualists.</title>
        <authorList>
            <consortium name="DOE Joint Genome Institute"/>
            <consortium name="Mycorrhizal Genomics Consortium"/>
            <person name="Kohler A."/>
            <person name="Kuo A."/>
            <person name="Nagy L.G."/>
            <person name="Floudas D."/>
            <person name="Copeland A."/>
            <person name="Barry K.W."/>
            <person name="Cichocki N."/>
            <person name="Veneault-Fourrey C."/>
            <person name="LaButti K."/>
            <person name="Lindquist E.A."/>
            <person name="Lipzen A."/>
            <person name="Lundell T."/>
            <person name="Morin E."/>
            <person name="Murat C."/>
            <person name="Riley R."/>
            <person name="Ohm R."/>
            <person name="Sun H."/>
            <person name="Tunlid A."/>
            <person name="Henrissat B."/>
            <person name="Grigoriev I.V."/>
            <person name="Hibbett D.S."/>
            <person name="Martin F."/>
        </authorList>
    </citation>
    <scope>NUCLEOTIDE SEQUENCE [LARGE SCALE GENOMIC DNA]</scope>
    <source>
        <strain evidence="3 4">Koide BX008</strain>
    </source>
</reference>
<feature type="compositionally biased region" description="Basic residues" evidence="1">
    <location>
        <begin position="250"/>
        <end position="261"/>
    </location>
</feature>
<dbReference type="EMBL" id="KN818250">
    <property type="protein sequence ID" value="KIL64323.1"/>
    <property type="molecule type" value="Genomic_DNA"/>
</dbReference>
<dbReference type="InterPro" id="IPR003323">
    <property type="entry name" value="OTU_dom"/>
</dbReference>
<feature type="compositionally biased region" description="Low complexity" evidence="1">
    <location>
        <begin position="269"/>
        <end position="279"/>
    </location>
</feature>
<feature type="domain" description="OTU" evidence="2">
    <location>
        <begin position="45"/>
        <end position="219"/>
    </location>
</feature>
<dbReference type="HOGENOM" id="CLU_519709_0_0_1"/>
<dbReference type="InterPro" id="IPR050704">
    <property type="entry name" value="Peptidase_C85-like"/>
</dbReference>
<dbReference type="STRING" id="946122.A0A0C2X6F7"/>
<sequence length="529" mass="58090">MAKKHFKRTPQLRSRQTRSSKGRRLLSDPAESTQALNQQLAALGLYAVQTLGDGNCLFRALSDQCYGTDSRHAQVRQDVCDWIALHKSRYSPFVDDERGIDVHLRCMRENATYGGHMELSAFAHLTRRNIKVIQPGLVYVIEWNAGGDPEGFLEDKDSADESDPIEARDRRRQRRDRLKEKKQAASAQAEEDGEDEPSNYKTMYVAYYDWEHFSSIRNLKGPHGGLPCVQETPAPTPMDVTTPSSPPSKHLQKHNVKRVKLKLGPPTPSSSKPPSTIDTSPKEESDPLAIPLPSSRSTSPTPSLSALSSLSPSPIPYPLLYAQLDPSTLPRITRSPKRNFDESANLPGPEDGDEYGSEAGTKRARVGSRTTADDATVARETEEHKENGTENGKMVVDDGDEDDEEPSAQPPKSTISAASDVSSVSSLSSSSSSSSPSPPPPSYNKQTKVSTHVKQMQRTRDKAKERPLTRRQLKAMGLKTEKKGTGVIVIPAGKRAAKESGGDAETAKGEWLKNGTGRVDVRGFRELKI</sequence>
<protein>
    <recommendedName>
        <fullName evidence="2">OTU domain-containing protein</fullName>
    </recommendedName>
</protein>
<feature type="compositionally biased region" description="Basic and acidic residues" evidence="1">
    <location>
        <begin position="376"/>
        <end position="388"/>
    </location>
</feature>
<feature type="compositionally biased region" description="Low complexity" evidence="1">
    <location>
        <begin position="291"/>
        <end position="322"/>
    </location>
</feature>
<dbReference type="PANTHER" id="PTHR12419:SF7">
    <property type="entry name" value="OTU DOMAIN-CONTAINING PROTEIN 3"/>
    <property type="match status" value="1"/>
</dbReference>
<dbReference type="OrthoDB" id="415023at2759"/>
<feature type="region of interest" description="Disordered" evidence="1">
    <location>
        <begin position="151"/>
        <end position="197"/>
    </location>
</feature>
<evidence type="ECO:0000256" key="1">
    <source>
        <dbReference type="SAM" id="MobiDB-lite"/>
    </source>
</evidence>
<feature type="compositionally biased region" description="Polar residues" evidence="1">
    <location>
        <begin position="443"/>
        <end position="456"/>
    </location>
</feature>
<feature type="compositionally biased region" description="Low complexity" evidence="1">
    <location>
        <begin position="416"/>
        <end position="435"/>
    </location>
</feature>
<dbReference type="Pfam" id="PF02338">
    <property type="entry name" value="OTU"/>
    <property type="match status" value="1"/>
</dbReference>
<feature type="region of interest" description="Disordered" evidence="1">
    <location>
        <begin position="1"/>
        <end position="30"/>
    </location>
</feature>